<organism evidence="3 4">
    <name type="scientific">Novibacillus thermophilus</name>
    <dbReference type="NCBI Taxonomy" id="1471761"/>
    <lineage>
        <taxon>Bacteria</taxon>
        <taxon>Bacillati</taxon>
        <taxon>Bacillota</taxon>
        <taxon>Bacilli</taxon>
        <taxon>Bacillales</taxon>
        <taxon>Thermoactinomycetaceae</taxon>
        <taxon>Novibacillus</taxon>
    </lineage>
</organism>
<dbReference type="KEGG" id="ntr:B0W44_14515"/>
<dbReference type="RefSeq" id="WP_077720647.1">
    <property type="nucleotide sequence ID" value="NZ_CP019699.1"/>
</dbReference>
<evidence type="ECO:0000313" key="4">
    <source>
        <dbReference type="Proteomes" id="UP000188603"/>
    </source>
</evidence>
<evidence type="ECO:0000259" key="2">
    <source>
        <dbReference type="Pfam" id="PF13439"/>
    </source>
</evidence>
<dbReference type="OrthoDB" id="9815550at2"/>
<dbReference type="GO" id="GO:0016757">
    <property type="term" value="F:glycosyltransferase activity"/>
    <property type="evidence" value="ECO:0007669"/>
    <property type="project" value="InterPro"/>
</dbReference>
<sequence length="403" mass="45621">MKILLTTFWHMPVTGGIASYLTHLKNGLERLGHTVDTFGQEKGVKGRYTVNAVPILSKQSMRPFVAQVVTRFLREQAPETPSRIKVQETDRYTFELAASYLDLEEYDIIHCQDVISTIAFSRVKPKSIPLVTTVHGSYTDELYLMGVFTESDMGWHYQREQESRGIREADVTIVPTHWLRALLSERFDIPAHKMEVIPYGIDIDDFEKHMSQTAKLKMPGNKTLIVCPARLDPVKGHTVLLSALAQLKRRRTDWICLLLGDGPIRRKLESLSRRLGLEGRVFFVGNRRDVPSILKQADVVVLPSLQDNQPFAVMEAQLAGKPVVVSDAGGIPEMVTHRKTGLVFPKGKSDQLAEHLTTLLEDPGWRVTLGKNSRSWALRQWPSSRMLEQTVDLYTLALKCQTH</sequence>
<dbReference type="Pfam" id="PF00534">
    <property type="entry name" value="Glycos_transf_1"/>
    <property type="match status" value="1"/>
</dbReference>
<dbReference type="PANTHER" id="PTHR45947">
    <property type="entry name" value="SULFOQUINOVOSYL TRANSFERASE SQD2"/>
    <property type="match status" value="1"/>
</dbReference>
<reference evidence="3 4" key="1">
    <citation type="journal article" date="2015" name="Int. J. Syst. Evol. Microbiol.">
        <title>Novibacillus thermophilus gen. nov., sp. nov., a Gram-staining-negative and moderately thermophilic member of the family Thermoactinomycetaceae.</title>
        <authorList>
            <person name="Yang G."/>
            <person name="Chen J."/>
            <person name="Zhou S."/>
        </authorList>
    </citation>
    <scope>NUCLEOTIDE SEQUENCE [LARGE SCALE GENOMIC DNA]</scope>
    <source>
        <strain evidence="3 4">SG-1</strain>
    </source>
</reference>
<dbReference type="InterPro" id="IPR050194">
    <property type="entry name" value="Glycosyltransferase_grp1"/>
</dbReference>
<dbReference type="Proteomes" id="UP000188603">
    <property type="component" value="Chromosome"/>
</dbReference>
<name>A0A1U9K9T7_9BACL</name>
<dbReference type="STRING" id="1471761.B0W44_14515"/>
<gene>
    <name evidence="3" type="ORF">B0W44_14515</name>
</gene>
<dbReference type="CDD" id="cd03801">
    <property type="entry name" value="GT4_PimA-like"/>
    <property type="match status" value="1"/>
</dbReference>
<dbReference type="Gene3D" id="3.40.50.2000">
    <property type="entry name" value="Glycogen Phosphorylase B"/>
    <property type="match status" value="2"/>
</dbReference>
<dbReference type="SUPFAM" id="SSF53756">
    <property type="entry name" value="UDP-Glycosyltransferase/glycogen phosphorylase"/>
    <property type="match status" value="1"/>
</dbReference>
<dbReference type="AlphaFoldDB" id="A0A1U9K9T7"/>
<evidence type="ECO:0008006" key="5">
    <source>
        <dbReference type="Google" id="ProtNLM"/>
    </source>
</evidence>
<feature type="domain" description="Glycosyltransferase subfamily 4-like N-terminal" evidence="2">
    <location>
        <begin position="15"/>
        <end position="204"/>
    </location>
</feature>
<keyword evidence="4" id="KW-1185">Reference proteome</keyword>
<dbReference type="PANTHER" id="PTHR45947:SF3">
    <property type="entry name" value="SULFOQUINOVOSYL TRANSFERASE SQD2"/>
    <property type="match status" value="1"/>
</dbReference>
<proteinExistence type="predicted"/>
<protein>
    <recommendedName>
        <fullName evidence="5">Glycosyl transferase</fullName>
    </recommendedName>
</protein>
<evidence type="ECO:0000313" key="3">
    <source>
        <dbReference type="EMBL" id="AQS56781.1"/>
    </source>
</evidence>
<dbReference type="InterPro" id="IPR001296">
    <property type="entry name" value="Glyco_trans_1"/>
</dbReference>
<dbReference type="Pfam" id="PF13439">
    <property type="entry name" value="Glyco_transf_4"/>
    <property type="match status" value="1"/>
</dbReference>
<dbReference type="EMBL" id="CP019699">
    <property type="protein sequence ID" value="AQS56781.1"/>
    <property type="molecule type" value="Genomic_DNA"/>
</dbReference>
<dbReference type="InterPro" id="IPR028098">
    <property type="entry name" value="Glyco_trans_4-like_N"/>
</dbReference>
<accession>A0A1U9K9T7</accession>
<evidence type="ECO:0000259" key="1">
    <source>
        <dbReference type="Pfam" id="PF00534"/>
    </source>
</evidence>
<feature type="domain" description="Glycosyl transferase family 1" evidence="1">
    <location>
        <begin position="214"/>
        <end position="376"/>
    </location>
</feature>